<gene>
    <name evidence="6" type="ORF">GCM10011487_06270</name>
</gene>
<feature type="DNA-binding region" description="H-T-H motif" evidence="4">
    <location>
        <begin position="36"/>
        <end position="55"/>
    </location>
</feature>
<name>A0A829Y5Y3_9GAMM</name>
<reference evidence="7" key="1">
    <citation type="submission" date="2020-01" db="EMBL/GenBank/DDBJ databases">
        <title>'Steroidobacter agaridevorans' sp. nov., agar-degrading bacteria isolated from rhizosphere soils.</title>
        <authorList>
            <person name="Ikenaga M."/>
            <person name="Kataoka M."/>
            <person name="Murouchi A."/>
            <person name="Katsuragi S."/>
            <person name="Sakai M."/>
        </authorList>
    </citation>
    <scope>NUCLEOTIDE SEQUENCE [LARGE SCALE GENOMIC DNA]</scope>
    <source>
        <strain evidence="7">YU21-B</strain>
    </source>
</reference>
<dbReference type="PROSITE" id="PS50977">
    <property type="entry name" value="HTH_TETR_2"/>
    <property type="match status" value="1"/>
</dbReference>
<protein>
    <recommendedName>
        <fullName evidence="5">HTH tetR-type domain-containing protein</fullName>
    </recommendedName>
</protein>
<dbReference type="InterPro" id="IPR009057">
    <property type="entry name" value="Homeodomain-like_sf"/>
</dbReference>
<dbReference type="PRINTS" id="PR00455">
    <property type="entry name" value="HTHTETR"/>
</dbReference>
<keyword evidence="3" id="KW-0804">Transcription</keyword>
<dbReference type="InterPro" id="IPR001647">
    <property type="entry name" value="HTH_TetR"/>
</dbReference>
<dbReference type="InterPro" id="IPR050109">
    <property type="entry name" value="HTH-type_TetR-like_transc_reg"/>
</dbReference>
<evidence type="ECO:0000256" key="4">
    <source>
        <dbReference type="PROSITE-ProRule" id="PRU00335"/>
    </source>
</evidence>
<keyword evidence="7" id="KW-1185">Reference proteome</keyword>
<dbReference type="Pfam" id="PF00440">
    <property type="entry name" value="TetR_N"/>
    <property type="match status" value="1"/>
</dbReference>
<proteinExistence type="predicted"/>
<dbReference type="GO" id="GO:0003700">
    <property type="term" value="F:DNA-binding transcription factor activity"/>
    <property type="evidence" value="ECO:0007669"/>
    <property type="project" value="TreeGrafter"/>
</dbReference>
<dbReference type="Gene3D" id="1.10.10.60">
    <property type="entry name" value="Homeodomain-like"/>
    <property type="match status" value="1"/>
</dbReference>
<accession>A0A829Y5Y3</accession>
<evidence type="ECO:0000256" key="1">
    <source>
        <dbReference type="ARBA" id="ARBA00023015"/>
    </source>
</evidence>
<dbReference type="GO" id="GO:0000976">
    <property type="term" value="F:transcription cis-regulatory region binding"/>
    <property type="evidence" value="ECO:0007669"/>
    <property type="project" value="TreeGrafter"/>
</dbReference>
<dbReference type="PANTHER" id="PTHR30055:SF234">
    <property type="entry name" value="HTH-TYPE TRANSCRIPTIONAL REGULATOR BETI"/>
    <property type="match status" value="1"/>
</dbReference>
<organism evidence="6 7">
    <name type="scientific">Steroidobacter agaridevorans</name>
    <dbReference type="NCBI Taxonomy" id="2695856"/>
    <lineage>
        <taxon>Bacteria</taxon>
        <taxon>Pseudomonadati</taxon>
        <taxon>Pseudomonadota</taxon>
        <taxon>Gammaproteobacteria</taxon>
        <taxon>Steroidobacterales</taxon>
        <taxon>Steroidobacteraceae</taxon>
        <taxon>Steroidobacter</taxon>
    </lineage>
</organism>
<dbReference type="PANTHER" id="PTHR30055">
    <property type="entry name" value="HTH-TYPE TRANSCRIPTIONAL REGULATOR RUTR"/>
    <property type="match status" value="1"/>
</dbReference>
<dbReference type="SUPFAM" id="SSF46689">
    <property type="entry name" value="Homeodomain-like"/>
    <property type="match status" value="1"/>
</dbReference>
<dbReference type="InterPro" id="IPR036271">
    <property type="entry name" value="Tet_transcr_reg_TetR-rel_C_sf"/>
</dbReference>
<dbReference type="EMBL" id="BLJN01000001">
    <property type="protein sequence ID" value="GFE78627.1"/>
    <property type="molecule type" value="Genomic_DNA"/>
</dbReference>
<dbReference type="SUPFAM" id="SSF48498">
    <property type="entry name" value="Tetracyclin repressor-like, C-terminal domain"/>
    <property type="match status" value="1"/>
</dbReference>
<dbReference type="Proteomes" id="UP000445000">
    <property type="component" value="Unassembled WGS sequence"/>
</dbReference>
<dbReference type="Gene3D" id="1.10.357.10">
    <property type="entry name" value="Tetracycline Repressor, domain 2"/>
    <property type="match status" value="1"/>
</dbReference>
<evidence type="ECO:0000256" key="3">
    <source>
        <dbReference type="ARBA" id="ARBA00023163"/>
    </source>
</evidence>
<keyword evidence="2 4" id="KW-0238">DNA-binding</keyword>
<dbReference type="RefSeq" id="WP_161810502.1">
    <property type="nucleotide sequence ID" value="NZ_BLJN01000001.1"/>
</dbReference>
<evidence type="ECO:0000313" key="7">
    <source>
        <dbReference type="Proteomes" id="UP000445000"/>
    </source>
</evidence>
<comment type="caution">
    <text evidence="6">The sequence shown here is derived from an EMBL/GenBank/DDBJ whole genome shotgun (WGS) entry which is preliminary data.</text>
</comment>
<evidence type="ECO:0000256" key="2">
    <source>
        <dbReference type="ARBA" id="ARBA00023125"/>
    </source>
</evidence>
<feature type="domain" description="HTH tetR-type" evidence="5">
    <location>
        <begin position="13"/>
        <end position="73"/>
    </location>
</feature>
<evidence type="ECO:0000313" key="6">
    <source>
        <dbReference type="EMBL" id="GFE78627.1"/>
    </source>
</evidence>
<keyword evidence="1" id="KW-0805">Transcription regulation</keyword>
<evidence type="ECO:0000259" key="5">
    <source>
        <dbReference type="PROSITE" id="PS50977"/>
    </source>
</evidence>
<dbReference type="AlphaFoldDB" id="A0A829Y5Y3"/>
<sequence>MSYIADRRQEEKDRRRNEIVDAAESLYGELGWEAVTMDAVARKARLSRALVYVYFKDKSELLLAITERAMEVLRTRFEEAGARARMGIDQIEAMGRAYMAFGLEFPHYFDACARLELRASDPAERGPVEAAVFQMGMKVHDVVVASLEAGQRDGSIRANVGDLQVTSRVLWGFTHGLTQIAITKAGPLAEAGISVTQLTQQAIAMIRYTLAGAARPLAD</sequence>